<reference evidence="3 4" key="1">
    <citation type="submission" date="2015-03" db="EMBL/GenBank/DDBJ databases">
        <title>Comparative genomics of Pseudomonas insights into diversity of traits involved in vanlence and defense.</title>
        <authorList>
            <person name="Qin Y."/>
        </authorList>
    </citation>
    <scope>NUCLEOTIDE SEQUENCE [LARGE SCALE GENOMIC DNA]</scope>
    <source>
        <strain evidence="3 4">H24</strain>
    </source>
</reference>
<dbReference type="Gene3D" id="6.20.450.20">
    <property type="match status" value="1"/>
</dbReference>
<dbReference type="OrthoDB" id="3174560at2"/>
<comment type="caution">
    <text evidence="3">The sequence shown here is derived from an EMBL/GenBank/DDBJ whole genome shotgun (WGS) entry which is preliminary data.</text>
</comment>
<name>A0A0F4VG40_PSEFL</name>
<dbReference type="Proteomes" id="UP000033400">
    <property type="component" value="Unassembled WGS sequence"/>
</dbReference>
<gene>
    <name evidence="3" type="ORF">VD17_00685</name>
</gene>
<accession>A0A0F4VG40</accession>
<proteinExistence type="predicted"/>
<dbReference type="InterPro" id="IPR048851">
    <property type="entry name" value="PaaA2_dom"/>
</dbReference>
<evidence type="ECO:0000313" key="4">
    <source>
        <dbReference type="Proteomes" id="UP000033400"/>
    </source>
</evidence>
<sequence length="70" mass="7961">MLAMNDNSVYLMKNESPDTQTDTEKQLSGANYDAWFKAQVQTSLDAPCPSIPNEEAKRLMAIKREKLRKV</sequence>
<dbReference type="PATRIC" id="fig|294.133.peg.136"/>
<protein>
    <recommendedName>
        <fullName evidence="2">Stability determinant domain-containing protein</fullName>
    </recommendedName>
</protein>
<feature type="region of interest" description="Disordered" evidence="1">
    <location>
        <begin position="1"/>
        <end position="24"/>
    </location>
</feature>
<organism evidence="3 4">
    <name type="scientific">Pseudomonas fluorescens</name>
    <dbReference type="NCBI Taxonomy" id="294"/>
    <lineage>
        <taxon>Bacteria</taxon>
        <taxon>Pseudomonadati</taxon>
        <taxon>Pseudomonadota</taxon>
        <taxon>Gammaproteobacteria</taxon>
        <taxon>Pseudomonadales</taxon>
        <taxon>Pseudomonadaceae</taxon>
        <taxon>Pseudomonas</taxon>
    </lineage>
</organism>
<evidence type="ECO:0000259" key="2">
    <source>
        <dbReference type="Pfam" id="PF21217"/>
    </source>
</evidence>
<feature type="domain" description="Stability determinant" evidence="2">
    <location>
        <begin position="30"/>
        <end position="55"/>
    </location>
</feature>
<dbReference type="AlphaFoldDB" id="A0A0F4VG40"/>
<dbReference type="EMBL" id="LACH01000001">
    <property type="protein sequence ID" value="KJZ67798.1"/>
    <property type="molecule type" value="Genomic_DNA"/>
</dbReference>
<evidence type="ECO:0000313" key="3">
    <source>
        <dbReference type="EMBL" id="KJZ67798.1"/>
    </source>
</evidence>
<evidence type="ECO:0000256" key="1">
    <source>
        <dbReference type="SAM" id="MobiDB-lite"/>
    </source>
</evidence>
<dbReference type="Pfam" id="PF21217">
    <property type="entry name" value="PaaA2"/>
    <property type="match status" value="1"/>
</dbReference>